<sequence length="131" mass="14665">WFAGFRATDREVYDTVTGTSIRYRTASGDAIDRLGWARNVLDGAGFAEQVVDRMRYLERWIAEFSADAMIELDYGTVSGSFPDAELVFDESADDVRASLLALEVDDFEAAREAYTRVAQRWAAAQSFTLSN</sequence>
<proteinExistence type="predicted"/>
<feature type="domain" description="DUF8083" evidence="1">
    <location>
        <begin position="1"/>
        <end position="125"/>
    </location>
</feature>
<dbReference type="InterPro" id="IPR058396">
    <property type="entry name" value="DUF8083"/>
</dbReference>
<reference evidence="2" key="1">
    <citation type="submission" date="2018-06" db="EMBL/GenBank/DDBJ databases">
        <authorList>
            <person name="Zhirakovskaya E."/>
        </authorList>
    </citation>
    <scope>NUCLEOTIDE SEQUENCE</scope>
</reference>
<protein>
    <recommendedName>
        <fullName evidence="1">DUF8083 domain-containing protein</fullName>
    </recommendedName>
</protein>
<dbReference type="AlphaFoldDB" id="A0A3B0T368"/>
<dbReference type="EMBL" id="UOEI01000649">
    <property type="protein sequence ID" value="VAW08882.1"/>
    <property type="molecule type" value="Genomic_DNA"/>
</dbReference>
<evidence type="ECO:0000313" key="2">
    <source>
        <dbReference type="EMBL" id="VAW08882.1"/>
    </source>
</evidence>
<dbReference type="Pfam" id="PF26312">
    <property type="entry name" value="DUF8083"/>
    <property type="match status" value="1"/>
</dbReference>
<gene>
    <name evidence="2" type="ORF">MNBD_ACTINO01-593</name>
</gene>
<organism evidence="2">
    <name type="scientific">hydrothermal vent metagenome</name>
    <dbReference type="NCBI Taxonomy" id="652676"/>
    <lineage>
        <taxon>unclassified sequences</taxon>
        <taxon>metagenomes</taxon>
        <taxon>ecological metagenomes</taxon>
    </lineage>
</organism>
<feature type="non-terminal residue" evidence="2">
    <location>
        <position position="1"/>
    </location>
</feature>
<accession>A0A3B0T368</accession>
<evidence type="ECO:0000259" key="1">
    <source>
        <dbReference type="Pfam" id="PF26312"/>
    </source>
</evidence>
<name>A0A3B0T368_9ZZZZ</name>